<reference evidence="1 2" key="1">
    <citation type="submission" date="2020-08" db="EMBL/GenBank/DDBJ databases">
        <title>Genome sequence of Phycicoccus endophyticus JCM 31784T.</title>
        <authorList>
            <person name="Hyun D.-W."/>
            <person name="Bae J.-W."/>
        </authorList>
    </citation>
    <scope>NUCLEOTIDE SEQUENCE [LARGE SCALE GENOMIC DNA]</scope>
    <source>
        <strain evidence="1 2">JCM 31784</strain>
    </source>
</reference>
<dbReference type="AlphaFoldDB" id="A0A7G9R624"/>
<dbReference type="InterPro" id="IPR019587">
    <property type="entry name" value="Polyketide_cyclase/dehydratase"/>
</dbReference>
<name>A0A7G9R624_9MICO</name>
<dbReference type="Proteomes" id="UP000515976">
    <property type="component" value="Chromosome"/>
</dbReference>
<dbReference type="KEGG" id="pei:H9L10_11610"/>
<gene>
    <name evidence="1" type="ORF">H9L10_11610</name>
</gene>
<dbReference type="EMBL" id="CP060712">
    <property type="protein sequence ID" value="QNN51049.1"/>
    <property type="molecule type" value="Genomic_DNA"/>
</dbReference>
<dbReference type="Gene3D" id="3.30.530.20">
    <property type="match status" value="1"/>
</dbReference>
<dbReference type="CDD" id="cd07812">
    <property type="entry name" value="SRPBCC"/>
    <property type="match status" value="1"/>
</dbReference>
<protein>
    <submittedName>
        <fullName evidence="1">SRPBCC family protein</fullName>
    </submittedName>
</protein>
<dbReference type="SUPFAM" id="SSF55961">
    <property type="entry name" value="Bet v1-like"/>
    <property type="match status" value="1"/>
</dbReference>
<sequence>MSRAVAAPAEAVWDVVSDGWQYATWVVGAARVRAVDDSWPAPGARLHHSVGPWPAMLSDTTSVEESEPPHRIVLTARGWPVGEARVELEVEPDGAHACRVSIAEDASTGPGRLLPMPVRQAVILPRNRETLYRLALVAEGRHREAAQGTDAG</sequence>
<organism evidence="1 2">
    <name type="scientific">Phycicoccus endophyticus</name>
    <dbReference type="NCBI Taxonomy" id="1690220"/>
    <lineage>
        <taxon>Bacteria</taxon>
        <taxon>Bacillati</taxon>
        <taxon>Actinomycetota</taxon>
        <taxon>Actinomycetes</taxon>
        <taxon>Micrococcales</taxon>
        <taxon>Intrasporangiaceae</taxon>
        <taxon>Phycicoccus</taxon>
    </lineage>
</organism>
<evidence type="ECO:0000313" key="2">
    <source>
        <dbReference type="Proteomes" id="UP000515976"/>
    </source>
</evidence>
<dbReference type="InterPro" id="IPR023393">
    <property type="entry name" value="START-like_dom_sf"/>
</dbReference>
<proteinExistence type="predicted"/>
<keyword evidence="2" id="KW-1185">Reference proteome</keyword>
<evidence type="ECO:0000313" key="1">
    <source>
        <dbReference type="EMBL" id="QNN51049.1"/>
    </source>
</evidence>
<dbReference type="Pfam" id="PF10604">
    <property type="entry name" value="Polyketide_cyc2"/>
    <property type="match status" value="1"/>
</dbReference>
<accession>A0A7G9R624</accession>